<dbReference type="PANTHER" id="PTHR30105:SF2">
    <property type="entry name" value="DIVERGENT POLYSACCHARIDE DEACETYLASE SUPERFAMILY"/>
    <property type="match status" value="1"/>
</dbReference>
<keyword evidence="4" id="KW-1185">Reference proteome</keyword>
<dbReference type="InterPro" id="IPR006837">
    <property type="entry name" value="Divergent_DAC"/>
</dbReference>
<dbReference type="Pfam" id="PF04748">
    <property type="entry name" value="Polysacc_deac_2"/>
    <property type="match status" value="1"/>
</dbReference>
<keyword evidence="2" id="KW-0472">Membrane</keyword>
<dbReference type="SUPFAM" id="SSF88713">
    <property type="entry name" value="Glycoside hydrolase/deacetylase"/>
    <property type="match status" value="1"/>
</dbReference>
<dbReference type="CDD" id="cd10936">
    <property type="entry name" value="CE4_DAC2"/>
    <property type="match status" value="1"/>
</dbReference>
<comment type="caution">
    <text evidence="3">The sequence shown here is derived from an EMBL/GenBank/DDBJ whole genome shotgun (WGS) entry which is preliminary data.</text>
</comment>
<evidence type="ECO:0000313" key="3">
    <source>
        <dbReference type="EMBL" id="MER9403642.1"/>
    </source>
</evidence>
<name>A0ABV1YVD2_9HYPH</name>
<proteinExistence type="predicted"/>
<keyword evidence="2" id="KW-1133">Transmembrane helix</keyword>
<dbReference type="PANTHER" id="PTHR30105">
    <property type="entry name" value="UNCHARACTERIZED YIBQ-RELATED"/>
    <property type="match status" value="1"/>
</dbReference>
<evidence type="ECO:0000256" key="1">
    <source>
        <dbReference type="SAM" id="MobiDB-lite"/>
    </source>
</evidence>
<dbReference type="Proteomes" id="UP001433071">
    <property type="component" value="Unassembled WGS sequence"/>
</dbReference>
<accession>A0ABV1YVD2</accession>
<dbReference type="EMBL" id="JAMYQB010000003">
    <property type="protein sequence ID" value="MER9403642.1"/>
    <property type="molecule type" value="Genomic_DNA"/>
</dbReference>
<feature type="transmembrane region" description="Helical" evidence="2">
    <location>
        <begin position="29"/>
        <end position="48"/>
    </location>
</feature>
<evidence type="ECO:0000256" key="2">
    <source>
        <dbReference type="SAM" id="Phobius"/>
    </source>
</evidence>
<dbReference type="InterPro" id="IPR011330">
    <property type="entry name" value="Glyco_hydro/deAcase_b/a-brl"/>
</dbReference>
<organism evidence="3 4">
    <name type="scientific">Mesorhizobium caraganae</name>
    <dbReference type="NCBI Taxonomy" id="483206"/>
    <lineage>
        <taxon>Bacteria</taxon>
        <taxon>Pseudomonadati</taxon>
        <taxon>Pseudomonadota</taxon>
        <taxon>Alphaproteobacteria</taxon>
        <taxon>Hyphomicrobiales</taxon>
        <taxon>Phyllobacteriaceae</taxon>
        <taxon>Mesorhizobium</taxon>
    </lineage>
</organism>
<sequence length="392" mass="40696">MADIGKDIERPLGQTVRLRAASRGLSGRTVATTLVVLAALGISGAIALREKPFRKPEQAAVSTPKVTAAAEPAAAAPTAEPAAPKAETPPKAAGPQIIHVQTQEGDGPPNAAIVIHDPSTIGQNLKIAHIPDKALIEASDTGPLPVRAADGRRPFDVYARPWSGSRGARVAIVIGGLAVSQTGTQAAIAKLPAEVTLAFAPQGNSIGRWMQAARQSGHEVVMQVPLEPFDFPNVNPGRNTLTVAASPDENLKSLRWALSRTTNYTGVMNYMGARFSADATAMGPFMAELGKRGLAYIDDGSSARSLAPDLALKDGVPFVAGDMAIDAVQDRGAILKKLDALEATARAKGSAVGIGSAFDLTVDTVAAWVLEAKKRGIEIVPISAVAIDPEKN</sequence>
<dbReference type="Gene3D" id="3.20.20.370">
    <property type="entry name" value="Glycoside hydrolase/deacetylase"/>
    <property type="match status" value="1"/>
</dbReference>
<protein>
    <submittedName>
        <fullName evidence="3">Divergent polysaccharide deacetylase family protein</fullName>
    </submittedName>
</protein>
<evidence type="ECO:0000313" key="4">
    <source>
        <dbReference type="Proteomes" id="UP001433071"/>
    </source>
</evidence>
<feature type="region of interest" description="Disordered" evidence="1">
    <location>
        <begin position="71"/>
        <end position="93"/>
    </location>
</feature>
<keyword evidence="2" id="KW-0812">Transmembrane</keyword>
<gene>
    <name evidence="3" type="ORF">NKI36_06215</name>
</gene>
<reference evidence="3 4" key="1">
    <citation type="journal article" date="2024" name="Proc. Natl. Acad. Sci. U.S.A.">
        <title>The evolutionary genomics of adaptation to stress in wild rhizobium bacteria.</title>
        <authorList>
            <person name="Kehlet-Delgado H."/>
            <person name="Montoya A.P."/>
            <person name="Jensen K.T."/>
            <person name="Wendlandt C.E."/>
            <person name="Dexheimer C."/>
            <person name="Roberts M."/>
            <person name="Torres Martinez L."/>
            <person name="Friesen M.L."/>
            <person name="Griffitts J.S."/>
            <person name="Porter S.S."/>
        </authorList>
    </citation>
    <scope>NUCLEOTIDE SEQUENCE [LARGE SCALE GENOMIC DNA]</scope>
    <source>
        <strain evidence="3 4">M0641</strain>
    </source>
</reference>
<dbReference type="RefSeq" id="WP_352556742.1">
    <property type="nucleotide sequence ID" value="NZ_JAMYQB010000003.1"/>
</dbReference>